<dbReference type="AlphaFoldDB" id="A0A4Q2WBH9"/>
<proteinExistence type="predicted"/>
<name>A0A4Q2WBH9_FUSOX</name>
<dbReference type="Proteomes" id="UP000290540">
    <property type="component" value="Unassembled WGS sequence"/>
</dbReference>
<protein>
    <submittedName>
        <fullName evidence="1">Uncharacterized protein</fullName>
    </submittedName>
</protein>
<organism evidence="1 2">
    <name type="scientific">Fusarium oxysporum f. sp. narcissi</name>
    <dbReference type="NCBI Taxonomy" id="451672"/>
    <lineage>
        <taxon>Eukaryota</taxon>
        <taxon>Fungi</taxon>
        <taxon>Dikarya</taxon>
        <taxon>Ascomycota</taxon>
        <taxon>Pezizomycotina</taxon>
        <taxon>Sordariomycetes</taxon>
        <taxon>Hypocreomycetidae</taxon>
        <taxon>Hypocreales</taxon>
        <taxon>Nectriaceae</taxon>
        <taxon>Fusarium</taxon>
        <taxon>Fusarium oxysporum species complex</taxon>
    </lineage>
</organism>
<gene>
    <name evidence="1" type="ORF">BFJ63_vAg31</name>
</gene>
<reference evidence="1 2" key="1">
    <citation type="submission" date="2016-12" db="EMBL/GenBank/DDBJ databases">
        <title>Draft genome sequence of Fusarium oxysporum causing rot on Narcissus.</title>
        <authorList>
            <person name="Armitage A.D."/>
            <person name="Taylor A."/>
            <person name="Clarkson J.P."/>
            <person name="Harrison R.J."/>
            <person name="Jackson A.C."/>
        </authorList>
    </citation>
    <scope>NUCLEOTIDE SEQUENCE [LARGE SCALE GENOMIC DNA]</scope>
    <source>
        <strain evidence="1 2">N139</strain>
    </source>
</reference>
<evidence type="ECO:0000313" key="1">
    <source>
        <dbReference type="EMBL" id="RYC96864.1"/>
    </source>
</evidence>
<accession>A0A4Q2WBH9</accession>
<evidence type="ECO:0000313" key="2">
    <source>
        <dbReference type="Proteomes" id="UP000290540"/>
    </source>
</evidence>
<comment type="caution">
    <text evidence="1">The sequence shown here is derived from an EMBL/GenBank/DDBJ whole genome shotgun (WGS) entry which is preliminary data.</text>
</comment>
<dbReference type="EMBL" id="MQTW01000001">
    <property type="protein sequence ID" value="RYC96864.1"/>
    <property type="molecule type" value="Genomic_DNA"/>
</dbReference>
<sequence>MKSGVEIDGVDSRLGYSRLLAKSDAKSQYLYLVQELKKLGSLAYLSLVEAKGDPAIFFANASAEDDKTLDFILEAWNN</sequence>